<evidence type="ECO:0000313" key="11">
    <source>
        <dbReference type="Proteomes" id="UP000188533"/>
    </source>
</evidence>
<evidence type="ECO:0000259" key="9">
    <source>
        <dbReference type="PROSITE" id="PS50039"/>
    </source>
</evidence>
<dbReference type="SUPFAM" id="SSF46785">
    <property type="entry name" value="Winged helix' DNA-binding domain"/>
    <property type="match status" value="1"/>
</dbReference>
<dbReference type="Gene3D" id="1.10.10.10">
    <property type="entry name" value="Winged helix-like DNA-binding domain superfamily/Winged helix DNA-binding domain"/>
    <property type="match status" value="1"/>
</dbReference>
<dbReference type="PANTHER" id="PTHR31313">
    <property type="entry name" value="TY1 ENHANCER ACTIVATOR"/>
    <property type="match status" value="1"/>
</dbReference>
<dbReference type="GO" id="GO:0005634">
    <property type="term" value="C:nucleus"/>
    <property type="evidence" value="ECO:0007669"/>
    <property type="project" value="UniProtKB-SubCell"/>
</dbReference>
<dbReference type="AlphaFoldDB" id="A0A1Q3DUX4"/>
<keyword evidence="11" id="KW-1185">Reference proteome</keyword>
<feature type="region of interest" description="Disordered" evidence="8">
    <location>
        <begin position="930"/>
        <end position="1011"/>
    </location>
</feature>
<proteinExistence type="predicted"/>
<dbReference type="InterPro" id="IPR036390">
    <property type="entry name" value="WH_DNA-bd_sf"/>
</dbReference>
<feature type="domain" description="Fork-head" evidence="9">
    <location>
        <begin position="870"/>
        <end position="960"/>
    </location>
</feature>
<reference evidence="10 11" key="1">
    <citation type="submission" date="2016-08" db="EMBL/GenBank/DDBJ databases">
        <authorList>
            <consortium name="Lentinula edodes genome sequencing consortium"/>
            <person name="Sakamoto Y."/>
            <person name="Nakade K."/>
            <person name="Sato S."/>
            <person name="Yoshida Y."/>
            <person name="Miyazaki K."/>
            <person name="Natsume S."/>
            <person name="Konno N."/>
        </authorList>
    </citation>
    <scope>NUCLEOTIDE SEQUENCE [LARGE SCALE GENOMIC DNA]</scope>
    <source>
        <strain evidence="10 11">NBRC 111202</strain>
    </source>
</reference>
<dbReference type="STRING" id="5353.A0A1Q3DUX4"/>
<feature type="compositionally biased region" description="Polar residues" evidence="8">
    <location>
        <begin position="265"/>
        <end position="277"/>
    </location>
</feature>
<dbReference type="SMART" id="SM00339">
    <property type="entry name" value="FH"/>
    <property type="match status" value="1"/>
</dbReference>
<keyword evidence="3" id="KW-0805">Transcription regulation</keyword>
<dbReference type="InterPro" id="IPR051615">
    <property type="entry name" value="Transcr_Regulatory_Elem"/>
</dbReference>
<dbReference type="Proteomes" id="UP000188533">
    <property type="component" value="Unassembled WGS sequence"/>
</dbReference>
<dbReference type="PANTHER" id="PTHR31313:SF78">
    <property type="entry name" value="TRANSCRIPTION FACTOR DOMAIN-CONTAINING PROTEIN"/>
    <property type="match status" value="1"/>
</dbReference>
<evidence type="ECO:0000256" key="2">
    <source>
        <dbReference type="ARBA" id="ARBA00022833"/>
    </source>
</evidence>
<keyword evidence="5" id="KW-0804">Transcription</keyword>
<feature type="compositionally biased region" description="Low complexity" evidence="8">
    <location>
        <begin position="79"/>
        <end position="93"/>
    </location>
</feature>
<evidence type="ECO:0000256" key="1">
    <source>
        <dbReference type="ARBA" id="ARBA00022723"/>
    </source>
</evidence>
<evidence type="ECO:0000256" key="8">
    <source>
        <dbReference type="SAM" id="MobiDB-lite"/>
    </source>
</evidence>
<evidence type="ECO:0000256" key="7">
    <source>
        <dbReference type="PROSITE-ProRule" id="PRU00089"/>
    </source>
</evidence>
<feature type="region of interest" description="Disordered" evidence="8">
    <location>
        <begin position="26"/>
        <end position="58"/>
    </location>
</feature>
<accession>A0A1Q3DUX4</accession>
<name>A0A1Q3DUX4_LENED</name>
<feature type="compositionally biased region" description="Low complexity" evidence="8">
    <location>
        <begin position="975"/>
        <end position="985"/>
    </location>
</feature>
<feature type="region of interest" description="Disordered" evidence="8">
    <location>
        <begin position="257"/>
        <end position="277"/>
    </location>
</feature>
<gene>
    <name evidence="10" type="ORF">LENED_000193</name>
</gene>
<dbReference type="PROSITE" id="PS50039">
    <property type="entry name" value="FORK_HEAD_3"/>
    <property type="match status" value="1"/>
</dbReference>
<organism evidence="10 11">
    <name type="scientific">Lentinula edodes</name>
    <name type="common">Shiitake mushroom</name>
    <name type="synonym">Lentinus edodes</name>
    <dbReference type="NCBI Taxonomy" id="5353"/>
    <lineage>
        <taxon>Eukaryota</taxon>
        <taxon>Fungi</taxon>
        <taxon>Dikarya</taxon>
        <taxon>Basidiomycota</taxon>
        <taxon>Agaricomycotina</taxon>
        <taxon>Agaricomycetes</taxon>
        <taxon>Agaricomycetidae</taxon>
        <taxon>Agaricales</taxon>
        <taxon>Marasmiineae</taxon>
        <taxon>Omphalotaceae</taxon>
        <taxon>Lentinula</taxon>
    </lineage>
</organism>
<sequence>MGPYGPSGKRFQPQGATKEDFFASVLRSNGGAAPGRDHSRSRRQSRVSREKVSLTQDRGLSVVPTQEWQDNLAVRLCSSGSSSSTYSVTSASSPDGPAAQRRRLDSTPTDSQGHPDWNDMYTLEALSDNEESDGITEGMGELSVTENQEIRYHGKASGLQFLSKNNRTDDRVEGGLWYYTTFLSPRALANWDRKMPMARVWPPSKDFAALTVQEDDIVVELPPIHIQDHLIDLYFTYIHPVFPVIHKNRFLSEYKARKEGRTRENSPSSVSSPKPETAQKVTNLLLLSIFSIAARFCDDEAPKSPTGQMWEAGCDYLERARTILTKIFDRSRPSTVQSLLLLGYREFGIGGMEQGWIYIGMAIRMAVDLGLHRNSDSWKHHGHNLFSVDERQSRKLIWWACCLADRYGSVYMGRPIIIRDEDFDVPLPEIEEDDQELWQPLASDTMEIPFSPTPCHTIACQRVTGDLITILGRIIQKLYPITVIDTIPRRTLLQTFESELDQWYLALPDYLRYDVASKRNIPPPHVIFLHIRYWGAVLLLNRAFIPNWTEIDFSSRRSTLGLKAFDLAQGAATHLSAIVTAWREKFTLRRTSPFLTSYMLSTGIMHLLTLTLRPRNIQASKGLRQCLEALQEMEVLWPSAARAKDLLSGAVGSVKLGIDICETVGRAKRDVDDAFGQENNVRSLAQKVRPPEETGVQDLSQRLMAQMLGLVPGVEPSTSFFPGYEFWPAPTSGQGQVAEQISTPTSQIARQNLSYPQVSSNINTQARSNSNLNTYGGPAVGWMPDGNMMNVSNAVPEYNYPYNYIRKKTVKLLLNHNVTPENERPSSPESNISDNTAIDYHHEEVPERVDHEPHPNCPDSLDCLPDTDGRPQHTLPVILRCAILGSPRKRLTIREIYAAMEGKYHYYRTSGPTWKQSVRHHLSLNRLFERQPRPATDPGFGSYWTVNLSAPPGTKRPRKRGRGNKAVPKVDATVASGSSSNASSNPVVEAPAPTPVSRRGRPRKELSLSPVKCEDMEGQDELMACDEGAKTPRDEEMFNKLPNQRPFISVTFTPSGRIEQQNN</sequence>
<keyword evidence="1" id="KW-0479">Metal-binding</keyword>
<protein>
    <recommendedName>
        <fullName evidence="9">Fork-head domain-containing protein</fullName>
    </recommendedName>
</protein>
<evidence type="ECO:0000256" key="5">
    <source>
        <dbReference type="ARBA" id="ARBA00023163"/>
    </source>
</evidence>
<dbReference type="InterPro" id="IPR036388">
    <property type="entry name" value="WH-like_DNA-bd_sf"/>
</dbReference>
<dbReference type="CDD" id="cd00059">
    <property type="entry name" value="FH_FOX"/>
    <property type="match status" value="1"/>
</dbReference>
<feature type="region of interest" description="Disordered" evidence="8">
    <location>
        <begin position="1"/>
        <end position="20"/>
    </location>
</feature>
<dbReference type="GO" id="GO:0008270">
    <property type="term" value="F:zinc ion binding"/>
    <property type="evidence" value="ECO:0007669"/>
    <property type="project" value="InterPro"/>
</dbReference>
<dbReference type="GO" id="GO:0043565">
    <property type="term" value="F:sequence-specific DNA binding"/>
    <property type="evidence" value="ECO:0007669"/>
    <property type="project" value="InterPro"/>
</dbReference>
<dbReference type="Pfam" id="PF04082">
    <property type="entry name" value="Fungal_trans"/>
    <property type="match status" value="1"/>
</dbReference>
<evidence type="ECO:0000256" key="4">
    <source>
        <dbReference type="ARBA" id="ARBA00023125"/>
    </source>
</evidence>
<dbReference type="Pfam" id="PF00250">
    <property type="entry name" value="Forkhead"/>
    <property type="match status" value="1"/>
</dbReference>
<evidence type="ECO:0000313" key="10">
    <source>
        <dbReference type="EMBL" id="GAV98786.1"/>
    </source>
</evidence>
<feature type="compositionally biased region" description="Polar residues" evidence="8">
    <location>
        <begin position="1050"/>
        <end position="1063"/>
    </location>
</feature>
<dbReference type="InterPro" id="IPR001766">
    <property type="entry name" value="Fork_head_dom"/>
</dbReference>
<dbReference type="GO" id="GO:0003700">
    <property type="term" value="F:DNA-binding transcription factor activity"/>
    <property type="evidence" value="ECO:0007669"/>
    <property type="project" value="InterPro"/>
</dbReference>
<feature type="DNA-binding region" description="Fork-head" evidence="7">
    <location>
        <begin position="870"/>
        <end position="960"/>
    </location>
</feature>
<keyword evidence="6 7" id="KW-0539">Nucleus</keyword>
<reference evidence="10 11" key="2">
    <citation type="submission" date="2017-02" db="EMBL/GenBank/DDBJ databases">
        <title>A genome survey and senescence transcriptome analysis in Lentinula edodes.</title>
        <authorList>
            <person name="Sakamoto Y."/>
            <person name="Nakade K."/>
            <person name="Sato S."/>
            <person name="Yoshida Y."/>
            <person name="Miyazaki K."/>
            <person name="Natsume S."/>
            <person name="Konno N."/>
        </authorList>
    </citation>
    <scope>NUCLEOTIDE SEQUENCE [LARGE SCALE GENOMIC DNA]</scope>
    <source>
        <strain evidence="10 11">NBRC 111202</strain>
    </source>
</reference>
<dbReference type="SMART" id="SM00906">
    <property type="entry name" value="Fungal_trans"/>
    <property type="match status" value="1"/>
</dbReference>
<evidence type="ECO:0000256" key="3">
    <source>
        <dbReference type="ARBA" id="ARBA00023015"/>
    </source>
</evidence>
<feature type="region of interest" description="Disordered" evidence="8">
    <location>
        <begin position="1040"/>
        <end position="1063"/>
    </location>
</feature>
<comment type="caution">
    <text evidence="10">The sequence shown here is derived from an EMBL/GenBank/DDBJ whole genome shotgun (WGS) entry which is preliminary data.</text>
</comment>
<dbReference type="EMBL" id="BDGU01000005">
    <property type="protein sequence ID" value="GAV98786.1"/>
    <property type="molecule type" value="Genomic_DNA"/>
</dbReference>
<evidence type="ECO:0000256" key="6">
    <source>
        <dbReference type="ARBA" id="ARBA00023242"/>
    </source>
</evidence>
<keyword evidence="4 7" id="KW-0238">DNA-binding</keyword>
<dbReference type="GO" id="GO:0006351">
    <property type="term" value="P:DNA-templated transcription"/>
    <property type="evidence" value="ECO:0007669"/>
    <property type="project" value="InterPro"/>
</dbReference>
<feature type="region of interest" description="Disordered" evidence="8">
    <location>
        <begin position="79"/>
        <end position="119"/>
    </location>
</feature>
<keyword evidence="2" id="KW-0862">Zinc</keyword>
<dbReference type="CDD" id="cd12148">
    <property type="entry name" value="fungal_TF_MHR"/>
    <property type="match status" value="1"/>
</dbReference>
<comment type="subcellular location">
    <subcellularLocation>
        <location evidence="7">Nucleus</location>
    </subcellularLocation>
</comment>
<dbReference type="InterPro" id="IPR007219">
    <property type="entry name" value="XnlR_reg_dom"/>
</dbReference>